<evidence type="ECO:0000313" key="3">
    <source>
        <dbReference type="Proteomes" id="UP000614601"/>
    </source>
</evidence>
<feature type="compositionally biased region" description="Basic and acidic residues" evidence="1">
    <location>
        <begin position="12"/>
        <end position="29"/>
    </location>
</feature>
<name>A0A811KZC9_9BILA</name>
<evidence type="ECO:0008006" key="4">
    <source>
        <dbReference type="Google" id="ProtNLM"/>
    </source>
</evidence>
<dbReference type="Proteomes" id="UP000614601">
    <property type="component" value="Unassembled WGS sequence"/>
</dbReference>
<reference evidence="2" key="1">
    <citation type="submission" date="2020-09" db="EMBL/GenBank/DDBJ databases">
        <authorList>
            <person name="Kikuchi T."/>
        </authorList>
    </citation>
    <scope>NUCLEOTIDE SEQUENCE</scope>
    <source>
        <strain evidence="2">SH1</strain>
    </source>
</reference>
<dbReference type="EMBL" id="CAJFDH010000004">
    <property type="protein sequence ID" value="CAD5220236.1"/>
    <property type="molecule type" value="Genomic_DNA"/>
</dbReference>
<accession>A0A811KZC9</accession>
<evidence type="ECO:0000256" key="1">
    <source>
        <dbReference type="SAM" id="MobiDB-lite"/>
    </source>
</evidence>
<proteinExistence type="predicted"/>
<dbReference type="Gene3D" id="3.40.50.300">
    <property type="entry name" value="P-loop containing nucleotide triphosphate hydrolases"/>
    <property type="match status" value="1"/>
</dbReference>
<gene>
    <name evidence="2" type="ORF">BOKJ2_LOCUS8843</name>
</gene>
<dbReference type="Proteomes" id="UP000783686">
    <property type="component" value="Unassembled WGS sequence"/>
</dbReference>
<sequence length="460" mass="52556">MGCAPSSGRTSVAKDHTENGAEPEHDPTTKRVLMHTPDVRQEVGPGVLSVSNEEQQVVIFIFGGPGSQKGLITQDLAHEFDFITISVEDIVFSYLPNKVANTVTNTVEMQQLLKRDQKVINLDWIMNMISAKLSTSTSQRFIIDIVPELNSMLKTDGFRTGNHDEQLENFDRRHHVAFALDLFISEERLLLDRKPEKNSKDKNADPSKEQLSPELTAYMKGIDEADKGRLEKRLEAFHRCSAPFLSYFRKTDRVVRLDMKVPGNPGIMQAVRQTFTDFGYARNNDFIRVVLFVMNERQISDIDLPYYRLRKVRLSDVCHDTDETLSQQIRSLRKFIYRTAKPNENILVILNCLNNTDYPPAKRINFIETKQTYLDYYIKNRERRSPRGRCKMGFRAITSTISETCLFPDTMSSKLCMKIGYIFGEKLSWSESGSRAPSQLSNGLIDMSTSPMPPIEESPS</sequence>
<dbReference type="OrthoDB" id="5829348at2759"/>
<dbReference type="Pfam" id="PF00406">
    <property type="entry name" value="ADK"/>
    <property type="match status" value="1"/>
</dbReference>
<feature type="region of interest" description="Disordered" evidence="1">
    <location>
        <begin position="431"/>
        <end position="460"/>
    </location>
</feature>
<dbReference type="AlphaFoldDB" id="A0A811KZC9"/>
<organism evidence="2 3">
    <name type="scientific">Bursaphelenchus okinawaensis</name>
    <dbReference type="NCBI Taxonomy" id="465554"/>
    <lineage>
        <taxon>Eukaryota</taxon>
        <taxon>Metazoa</taxon>
        <taxon>Ecdysozoa</taxon>
        <taxon>Nematoda</taxon>
        <taxon>Chromadorea</taxon>
        <taxon>Rhabditida</taxon>
        <taxon>Tylenchina</taxon>
        <taxon>Tylenchomorpha</taxon>
        <taxon>Aphelenchoidea</taxon>
        <taxon>Aphelenchoididae</taxon>
        <taxon>Bursaphelenchus</taxon>
    </lineage>
</organism>
<dbReference type="SUPFAM" id="SSF52540">
    <property type="entry name" value="P-loop containing nucleoside triphosphate hydrolases"/>
    <property type="match status" value="1"/>
</dbReference>
<protein>
    <recommendedName>
        <fullName evidence="4">Adenylate kinase</fullName>
    </recommendedName>
</protein>
<feature type="region of interest" description="Disordered" evidence="1">
    <location>
        <begin position="1"/>
        <end position="32"/>
    </location>
</feature>
<dbReference type="EMBL" id="CAJFCW020000004">
    <property type="protein sequence ID" value="CAG9113395.1"/>
    <property type="molecule type" value="Genomic_DNA"/>
</dbReference>
<keyword evidence="3" id="KW-1185">Reference proteome</keyword>
<comment type="caution">
    <text evidence="2">The sequence shown here is derived from an EMBL/GenBank/DDBJ whole genome shotgun (WGS) entry which is preliminary data.</text>
</comment>
<feature type="compositionally biased region" description="Pro residues" evidence="1">
    <location>
        <begin position="451"/>
        <end position="460"/>
    </location>
</feature>
<dbReference type="InterPro" id="IPR027417">
    <property type="entry name" value="P-loop_NTPase"/>
</dbReference>
<feature type="compositionally biased region" description="Polar residues" evidence="1">
    <location>
        <begin position="431"/>
        <end position="450"/>
    </location>
</feature>
<evidence type="ECO:0000313" key="2">
    <source>
        <dbReference type="EMBL" id="CAD5220236.1"/>
    </source>
</evidence>